<evidence type="ECO:0000256" key="2">
    <source>
        <dbReference type="SAM" id="SignalP"/>
    </source>
</evidence>
<feature type="compositionally biased region" description="Low complexity" evidence="1">
    <location>
        <begin position="189"/>
        <end position="204"/>
    </location>
</feature>
<gene>
    <name evidence="3" type="ORF">MOTC310_28400</name>
</gene>
<feature type="region of interest" description="Disordered" evidence="1">
    <location>
        <begin position="28"/>
        <end position="69"/>
    </location>
</feature>
<feature type="chain" id="PRO_5046041383" evidence="2">
    <location>
        <begin position="32"/>
        <end position="229"/>
    </location>
</feature>
<evidence type="ECO:0000313" key="3">
    <source>
        <dbReference type="EMBL" id="MEE7494128.1"/>
    </source>
</evidence>
<accession>A0ABU7TWV5</accession>
<name>A0ABU7TWV5_9HYPH</name>
<reference evidence="3 4" key="1">
    <citation type="journal article" date="2012" name="Genet. Mol. Biol.">
        <title>Analysis of 16S rRNA and mxaF genes revealing insights into Methylobacterium niche-specific plant association.</title>
        <authorList>
            <person name="Dourado M.N."/>
            <person name="Andreote F.D."/>
            <person name="Dini-Andreote F."/>
            <person name="Conti R."/>
            <person name="Araujo J.M."/>
            <person name="Araujo W.L."/>
        </authorList>
    </citation>
    <scope>NUCLEOTIDE SEQUENCE [LARGE SCALE GENOMIC DNA]</scope>
    <source>
        <strain evidence="3 4">TC3-10</strain>
    </source>
</reference>
<dbReference type="EMBL" id="MLCA01000015">
    <property type="protein sequence ID" value="MEE7494128.1"/>
    <property type="molecule type" value="Genomic_DNA"/>
</dbReference>
<evidence type="ECO:0000256" key="1">
    <source>
        <dbReference type="SAM" id="MobiDB-lite"/>
    </source>
</evidence>
<dbReference type="Proteomes" id="UP001355206">
    <property type="component" value="Unassembled WGS sequence"/>
</dbReference>
<evidence type="ECO:0000313" key="4">
    <source>
        <dbReference type="Proteomes" id="UP001355206"/>
    </source>
</evidence>
<proteinExistence type="predicted"/>
<feature type="region of interest" description="Disordered" evidence="1">
    <location>
        <begin position="168"/>
        <end position="229"/>
    </location>
</feature>
<organism evidence="3 4">
    <name type="scientific">Methylobacterium oryzae</name>
    <dbReference type="NCBI Taxonomy" id="334852"/>
    <lineage>
        <taxon>Bacteria</taxon>
        <taxon>Pseudomonadati</taxon>
        <taxon>Pseudomonadota</taxon>
        <taxon>Alphaproteobacteria</taxon>
        <taxon>Hyphomicrobiales</taxon>
        <taxon>Methylobacteriaceae</taxon>
        <taxon>Methylobacterium</taxon>
    </lineage>
</organism>
<feature type="compositionally biased region" description="Low complexity" evidence="1">
    <location>
        <begin position="40"/>
        <end position="54"/>
    </location>
</feature>
<dbReference type="RefSeq" id="WP_331304196.1">
    <property type="nucleotide sequence ID" value="NZ_MLCA01000015.1"/>
</dbReference>
<feature type="signal peptide" evidence="2">
    <location>
        <begin position="1"/>
        <end position="31"/>
    </location>
</feature>
<comment type="caution">
    <text evidence="3">The sequence shown here is derived from an EMBL/GenBank/DDBJ whole genome shotgun (WGS) entry which is preliminary data.</text>
</comment>
<sequence>MRQRGRSRVQILLAAATVWSAGILSAGAQSAAPPAPPQPASAQPAPAQPAPMQANTASPGPGQPAPAAPGCDATCVRANNELASQICAPRIEAQAPTDFEWVSRPFAKIFQQAEAPEGGATVVRYRGDSIRFLSPAKEWVRVTYECGFDAAKRSVDYVRVRLGRLDKADAPAQPAQQVRPNVPTPQPMAPQAQQQAARTGTAPPRKLLPSEPSEIEVRQVNPRIRQAQP</sequence>
<keyword evidence="2" id="KW-0732">Signal</keyword>
<protein>
    <submittedName>
        <fullName evidence="3">Uncharacterized protein</fullName>
    </submittedName>
</protein>
<keyword evidence="4" id="KW-1185">Reference proteome</keyword>